<comment type="caution">
    <text evidence="3">The sequence shown here is derived from an EMBL/GenBank/DDBJ whole genome shotgun (WGS) entry which is preliminary data.</text>
</comment>
<reference evidence="3 4" key="1">
    <citation type="submission" date="2019-08" db="EMBL/GenBank/DDBJ databases">
        <title>Whole genome sequencing of chitin degrading bacteria Chitinophaga pinensis YS16.</title>
        <authorList>
            <person name="Singh R.P."/>
            <person name="Manchanda G."/>
            <person name="Maurya I.K."/>
            <person name="Joshi N.K."/>
            <person name="Srivastava A.K."/>
        </authorList>
    </citation>
    <scope>NUCLEOTIDE SEQUENCE [LARGE SCALE GENOMIC DNA]</scope>
    <source>
        <strain evidence="3 4">YS-16</strain>
    </source>
</reference>
<protein>
    <submittedName>
        <fullName evidence="3">Outer membrane beta-barrel protein</fullName>
    </submittedName>
</protein>
<dbReference type="AlphaFoldDB" id="A0A5C6M0A6"/>
<dbReference type="Proteomes" id="UP000318815">
    <property type="component" value="Unassembled WGS sequence"/>
</dbReference>
<dbReference type="EMBL" id="VOHS01000001">
    <property type="protein sequence ID" value="TWW02532.1"/>
    <property type="molecule type" value="Genomic_DNA"/>
</dbReference>
<dbReference type="InterPro" id="IPR025665">
    <property type="entry name" value="Beta-barrel_OMP_2"/>
</dbReference>
<organism evidence="3 4">
    <name type="scientific">Chitinophaga pinensis</name>
    <dbReference type="NCBI Taxonomy" id="79329"/>
    <lineage>
        <taxon>Bacteria</taxon>
        <taxon>Pseudomonadati</taxon>
        <taxon>Bacteroidota</taxon>
        <taxon>Chitinophagia</taxon>
        <taxon>Chitinophagales</taxon>
        <taxon>Chitinophagaceae</taxon>
        <taxon>Chitinophaga</taxon>
    </lineage>
</organism>
<sequence>MNFFDMKCKALRYLLLLLIVSVGAQAQTADSLVETFQVKGLIIMKGKDAKGKRIFRVYNDTAYAKEKLKKNLQTRWFVVDLGFNNYIDRSDYGGAVALSYYAAPNGYADSYSKSYTYSAAGLNTLAPRGGSAPLTPSEFKLITGKSINVNIWLFQQRLNVYKHKLNLIYALGVEMNNYRFARNITYVPGYPTEIVRDNVNFSKNKLFAEYLSVPLMLNFNSNPARPSRAFKMGMGVMGGYLVKARTKQISRERGKEKKVDDFNLNKWKLSLTGDIGYGPLKLYGNFALTPLHDYGLEQYPFSIGIRFNSF</sequence>
<proteinExistence type="predicted"/>
<name>A0A5C6M0A6_9BACT</name>
<feature type="signal peptide" evidence="1">
    <location>
        <begin position="1"/>
        <end position="26"/>
    </location>
</feature>
<keyword evidence="4" id="KW-1185">Reference proteome</keyword>
<dbReference type="OrthoDB" id="666719at2"/>
<dbReference type="Pfam" id="PF13568">
    <property type="entry name" value="OMP_b-brl_2"/>
    <property type="match status" value="1"/>
</dbReference>
<keyword evidence="1" id="KW-0732">Signal</keyword>
<accession>A0A5C6M0A6</accession>
<evidence type="ECO:0000313" key="3">
    <source>
        <dbReference type="EMBL" id="TWW02532.1"/>
    </source>
</evidence>
<evidence type="ECO:0000313" key="4">
    <source>
        <dbReference type="Proteomes" id="UP000318815"/>
    </source>
</evidence>
<gene>
    <name evidence="3" type="ORF">FEF09_01615</name>
</gene>
<feature type="chain" id="PRO_5022864269" evidence="1">
    <location>
        <begin position="27"/>
        <end position="310"/>
    </location>
</feature>
<evidence type="ECO:0000259" key="2">
    <source>
        <dbReference type="Pfam" id="PF13568"/>
    </source>
</evidence>
<feature type="domain" description="Outer membrane protein beta-barrel" evidence="2">
    <location>
        <begin position="139"/>
        <end position="289"/>
    </location>
</feature>
<evidence type="ECO:0000256" key="1">
    <source>
        <dbReference type="SAM" id="SignalP"/>
    </source>
</evidence>